<dbReference type="Proteomes" id="UP000051884">
    <property type="component" value="Unassembled WGS sequence"/>
</dbReference>
<name>A0ABR5Q4F7_9LACO</name>
<proteinExistence type="predicted"/>
<sequence>MAAVSLLGVGVGATTVALNAQPTTVSAAGLAPTFPTLNIYIGGKMQQIEFAEVVPVPNKVMTFKVPAVAGYTASRSTIQYQWNSDGTSGTILTPFTYTANGSSTNTGSTSTESGSASTGSASTGSSSNTAGSTNSNNTSATGNTSSSNNSSTVSTAKTDAIKAIDNNSSLSATAKANAKAAINKATTKAGVSAVVSAATSNKSSKTGDVQTSVSAGVLPTVGTGLTSLIAGLGLAFRKFIA</sequence>
<evidence type="ECO:0000313" key="3">
    <source>
        <dbReference type="EMBL" id="KRO09463.1"/>
    </source>
</evidence>
<dbReference type="InterPro" id="IPR002988">
    <property type="entry name" value="GA_module"/>
</dbReference>
<protein>
    <recommendedName>
        <fullName evidence="2">Protein G-related albumin-binding (GA) module domain-containing protein</fullName>
    </recommendedName>
</protein>
<feature type="domain" description="Protein G-related albumin-binding (GA) module" evidence="2">
    <location>
        <begin position="154"/>
        <end position="199"/>
    </location>
</feature>
<keyword evidence="4" id="KW-1185">Reference proteome</keyword>
<reference evidence="3 4" key="1">
    <citation type="journal article" date="2015" name="Genome Announc.">
        <title>Expanding the biotechnology potential of lactobacilli through comparative genomics of 213 strains and associated genera.</title>
        <authorList>
            <person name="Sun Z."/>
            <person name="Harris H.M."/>
            <person name="McCann A."/>
            <person name="Guo C."/>
            <person name="Argimon S."/>
            <person name="Zhang W."/>
            <person name="Yang X."/>
            <person name="Jeffery I.B."/>
            <person name="Cooney J.C."/>
            <person name="Kagawa T.F."/>
            <person name="Liu W."/>
            <person name="Song Y."/>
            <person name="Salvetti E."/>
            <person name="Wrobel A."/>
            <person name="Rasinkangas P."/>
            <person name="Parkhill J."/>
            <person name="Rea M.C."/>
            <person name="O'Sullivan O."/>
            <person name="Ritari J."/>
            <person name="Douillard F.P."/>
            <person name="Paul Ross R."/>
            <person name="Yang R."/>
            <person name="Briner A.E."/>
            <person name="Felis G.E."/>
            <person name="de Vos W.M."/>
            <person name="Barrangou R."/>
            <person name="Klaenhammer T.R."/>
            <person name="Caufield P.W."/>
            <person name="Cui Y."/>
            <person name="Zhang H."/>
            <person name="O'Toole P.W."/>
        </authorList>
    </citation>
    <scope>NUCLEOTIDE SEQUENCE [LARGE SCALE GENOMIC DNA]</scope>
    <source>
        <strain evidence="3 4">DSM 26202</strain>
    </source>
</reference>
<gene>
    <name evidence="3" type="ORF">IV59_GL000551</name>
</gene>
<feature type="region of interest" description="Disordered" evidence="1">
    <location>
        <begin position="101"/>
        <end position="153"/>
    </location>
</feature>
<evidence type="ECO:0000259" key="2">
    <source>
        <dbReference type="Pfam" id="PF01468"/>
    </source>
</evidence>
<evidence type="ECO:0000313" key="4">
    <source>
        <dbReference type="Proteomes" id="UP000051884"/>
    </source>
</evidence>
<organism evidence="3 4">
    <name type="scientific">Paucilactobacillus hokkaidonensis</name>
    <dbReference type="NCBI Taxonomy" id="1193095"/>
    <lineage>
        <taxon>Bacteria</taxon>
        <taxon>Bacillati</taxon>
        <taxon>Bacillota</taxon>
        <taxon>Bacilli</taxon>
        <taxon>Lactobacillales</taxon>
        <taxon>Lactobacillaceae</taxon>
        <taxon>Paucilactobacillus</taxon>
    </lineage>
</organism>
<dbReference type="EMBL" id="JQCH01000015">
    <property type="protein sequence ID" value="KRO09463.1"/>
    <property type="molecule type" value="Genomic_DNA"/>
</dbReference>
<dbReference type="Gene3D" id="1.20.5.420">
    <property type="entry name" value="Immunoglobulin FC, subunit C"/>
    <property type="match status" value="1"/>
</dbReference>
<accession>A0ABR5Q4F7</accession>
<evidence type="ECO:0000256" key="1">
    <source>
        <dbReference type="SAM" id="MobiDB-lite"/>
    </source>
</evidence>
<comment type="caution">
    <text evidence="3">The sequence shown here is derived from an EMBL/GenBank/DDBJ whole genome shotgun (WGS) entry which is preliminary data.</text>
</comment>
<dbReference type="Pfam" id="PF01468">
    <property type="entry name" value="GA"/>
    <property type="match status" value="1"/>
</dbReference>